<comment type="subcellular location">
    <subcellularLocation>
        <location evidence="1">Endomembrane system</location>
        <topology evidence="1">Multi-pass membrane protein</topology>
    </subcellularLocation>
</comment>
<dbReference type="Gene3D" id="3.30.70.100">
    <property type="match status" value="1"/>
</dbReference>
<name>A0A6J5YTG0_9ZZZZ</name>
<feature type="transmembrane region" description="Helical" evidence="10">
    <location>
        <begin position="724"/>
        <end position="741"/>
    </location>
</feature>
<dbReference type="Gene3D" id="3.40.50.1000">
    <property type="entry name" value="HAD superfamily/HAD-like"/>
    <property type="match status" value="1"/>
</dbReference>
<dbReference type="SFLD" id="SFLDF00027">
    <property type="entry name" value="p-type_atpase"/>
    <property type="match status" value="1"/>
</dbReference>
<dbReference type="AlphaFoldDB" id="A0A6J5YTG0"/>
<dbReference type="NCBIfam" id="TIGR01525">
    <property type="entry name" value="ATPase-IB_hvy"/>
    <property type="match status" value="1"/>
</dbReference>
<dbReference type="SFLD" id="SFLDS00003">
    <property type="entry name" value="Haloacid_Dehalogenase"/>
    <property type="match status" value="1"/>
</dbReference>
<dbReference type="EMBL" id="CAESAC010000013">
    <property type="protein sequence ID" value="CAB4331163.1"/>
    <property type="molecule type" value="Genomic_DNA"/>
</dbReference>
<dbReference type="Gene3D" id="2.70.150.10">
    <property type="entry name" value="Calcium-transporting ATPase, cytoplasmic transduction domain A"/>
    <property type="match status" value="1"/>
</dbReference>
<dbReference type="PRINTS" id="PR00119">
    <property type="entry name" value="CATATPASE"/>
</dbReference>
<protein>
    <submittedName>
        <fullName evidence="12">Unannotated protein</fullName>
    </submittedName>
</protein>
<proteinExistence type="inferred from homology"/>
<dbReference type="InterPro" id="IPR044492">
    <property type="entry name" value="P_typ_ATPase_HD_dom"/>
</dbReference>
<dbReference type="SFLD" id="SFLDG00002">
    <property type="entry name" value="C1.7:_P-type_atpase_like"/>
    <property type="match status" value="1"/>
</dbReference>
<dbReference type="GO" id="GO:0055070">
    <property type="term" value="P:copper ion homeostasis"/>
    <property type="evidence" value="ECO:0007669"/>
    <property type="project" value="TreeGrafter"/>
</dbReference>
<dbReference type="GO" id="GO:0016887">
    <property type="term" value="F:ATP hydrolysis activity"/>
    <property type="evidence" value="ECO:0007669"/>
    <property type="project" value="InterPro"/>
</dbReference>
<evidence type="ECO:0000256" key="2">
    <source>
        <dbReference type="ARBA" id="ARBA00006024"/>
    </source>
</evidence>
<feature type="transmembrane region" description="Helical" evidence="10">
    <location>
        <begin position="370"/>
        <end position="388"/>
    </location>
</feature>
<accession>A0A6J5YTG0</accession>
<dbReference type="CDD" id="cd00371">
    <property type="entry name" value="HMA"/>
    <property type="match status" value="1"/>
</dbReference>
<dbReference type="InterPro" id="IPR023299">
    <property type="entry name" value="ATPase_P-typ_cyto_dom_N"/>
</dbReference>
<dbReference type="GO" id="GO:0043682">
    <property type="term" value="F:P-type divalent copper transporter activity"/>
    <property type="evidence" value="ECO:0007669"/>
    <property type="project" value="TreeGrafter"/>
</dbReference>
<dbReference type="PROSITE" id="PS00154">
    <property type="entry name" value="ATPASE_E1_E2"/>
    <property type="match status" value="1"/>
</dbReference>
<dbReference type="InterPro" id="IPR001757">
    <property type="entry name" value="P_typ_ATPase"/>
</dbReference>
<dbReference type="InterPro" id="IPR023214">
    <property type="entry name" value="HAD_sf"/>
</dbReference>
<dbReference type="InterPro" id="IPR036412">
    <property type="entry name" value="HAD-like_sf"/>
</dbReference>
<dbReference type="Pfam" id="PF00702">
    <property type="entry name" value="Hydrolase"/>
    <property type="match status" value="1"/>
</dbReference>
<evidence type="ECO:0000256" key="10">
    <source>
        <dbReference type="SAM" id="Phobius"/>
    </source>
</evidence>
<dbReference type="InterPro" id="IPR023298">
    <property type="entry name" value="ATPase_P-typ_TM_dom_sf"/>
</dbReference>
<keyword evidence="4" id="KW-0479">Metal-binding</keyword>
<dbReference type="GO" id="GO:0012505">
    <property type="term" value="C:endomembrane system"/>
    <property type="evidence" value="ECO:0007669"/>
    <property type="project" value="UniProtKB-SubCell"/>
</dbReference>
<dbReference type="PROSITE" id="PS50846">
    <property type="entry name" value="HMA_2"/>
    <property type="match status" value="1"/>
</dbReference>
<keyword evidence="7" id="KW-1278">Translocase</keyword>
<dbReference type="NCBIfam" id="TIGR01494">
    <property type="entry name" value="ATPase_P-type"/>
    <property type="match status" value="2"/>
</dbReference>
<keyword evidence="8 10" id="KW-1133">Transmembrane helix</keyword>
<dbReference type="InterPro" id="IPR059000">
    <property type="entry name" value="ATPase_P-type_domA"/>
</dbReference>
<organism evidence="12">
    <name type="scientific">freshwater metagenome</name>
    <dbReference type="NCBI Taxonomy" id="449393"/>
    <lineage>
        <taxon>unclassified sequences</taxon>
        <taxon>metagenomes</taxon>
        <taxon>ecological metagenomes</taxon>
    </lineage>
</organism>
<dbReference type="PANTHER" id="PTHR43520:SF8">
    <property type="entry name" value="P-TYPE CU(+) TRANSPORTER"/>
    <property type="match status" value="1"/>
</dbReference>
<evidence type="ECO:0000256" key="8">
    <source>
        <dbReference type="ARBA" id="ARBA00022989"/>
    </source>
</evidence>
<dbReference type="GO" id="GO:0005507">
    <property type="term" value="F:copper ion binding"/>
    <property type="evidence" value="ECO:0007669"/>
    <property type="project" value="TreeGrafter"/>
</dbReference>
<dbReference type="FunFam" id="3.30.70.100:FF:000005">
    <property type="entry name" value="Copper-exporting P-type ATPase A"/>
    <property type="match status" value="1"/>
</dbReference>
<dbReference type="GO" id="GO:0005524">
    <property type="term" value="F:ATP binding"/>
    <property type="evidence" value="ECO:0007669"/>
    <property type="project" value="UniProtKB-KW"/>
</dbReference>
<keyword evidence="6" id="KW-0067">ATP-binding</keyword>
<dbReference type="Pfam" id="PF00122">
    <property type="entry name" value="E1-E2_ATPase"/>
    <property type="match status" value="1"/>
</dbReference>
<dbReference type="Pfam" id="PF00403">
    <property type="entry name" value="HMA"/>
    <property type="match status" value="1"/>
</dbReference>
<feature type="transmembrane region" description="Helical" evidence="10">
    <location>
        <begin position="92"/>
        <end position="112"/>
    </location>
</feature>
<dbReference type="Gene3D" id="3.40.1110.10">
    <property type="entry name" value="Calcium-transporting ATPase, cytoplasmic domain N"/>
    <property type="match status" value="1"/>
</dbReference>
<dbReference type="GO" id="GO:0016020">
    <property type="term" value="C:membrane"/>
    <property type="evidence" value="ECO:0007669"/>
    <property type="project" value="InterPro"/>
</dbReference>
<dbReference type="FunFam" id="2.70.150.10:FF:000002">
    <property type="entry name" value="Copper-transporting ATPase 1, putative"/>
    <property type="match status" value="1"/>
</dbReference>
<dbReference type="SUPFAM" id="SSF56784">
    <property type="entry name" value="HAD-like"/>
    <property type="match status" value="1"/>
</dbReference>
<dbReference type="PROSITE" id="PS01047">
    <property type="entry name" value="HMA_1"/>
    <property type="match status" value="1"/>
</dbReference>
<evidence type="ECO:0000256" key="9">
    <source>
        <dbReference type="ARBA" id="ARBA00023136"/>
    </source>
</evidence>
<dbReference type="PANTHER" id="PTHR43520">
    <property type="entry name" value="ATP7, ISOFORM B"/>
    <property type="match status" value="1"/>
</dbReference>
<evidence type="ECO:0000256" key="4">
    <source>
        <dbReference type="ARBA" id="ARBA00022723"/>
    </source>
</evidence>
<feature type="transmembrane region" description="Helical" evidence="10">
    <location>
        <begin position="400"/>
        <end position="423"/>
    </location>
</feature>
<feature type="transmembrane region" description="Helical" evidence="10">
    <location>
        <begin position="182"/>
        <end position="202"/>
    </location>
</feature>
<dbReference type="SUPFAM" id="SSF55008">
    <property type="entry name" value="HMA, heavy metal-associated domain"/>
    <property type="match status" value="1"/>
</dbReference>
<keyword evidence="5" id="KW-0547">Nucleotide-binding</keyword>
<evidence type="ECO:0000256" key="6">
    <source>
        <dbReference type="ARBA" id="ARBA00022840"/>
    </source>
</evidence>
<comment type="similarity">
    <text evidence="2">Belongs to the cation transport ATPase (P-type) (TC 3.A.3) family. Type IB subfamily.</text>
</comment>
<dbReference type="NCBIfam" id="TIGR01511">
    <property type="entry name" value="ATPase-IB1_Cu"/>
    <property type="match status" value="1"/>
</dbReference>
<dbReference type="InterPro" id="IPR008250">
    <property type="entry name" value="ATPase_P-typ_transduc_dom_A_sf"/>
</dbReference>
<evidence type="ECO:0000256" key="3">
    <source>
        <dbReference type="ARBA" id="ARBA00022692"/>
    </source>
</evidence>
<keyword evidence="9 10" id="KW-0472">Membrane</keyword>
<evidence type="ECO:0000259" key="11">
    <source>
        <dbReference type="PROSITE" id="PS50846"/>
    </source>
</evidence>
<dbReference type="SUPFAM" id="SSF81665">
    <property type="entry name" value="Calcium ATPase, transmembrane domain M"/>
    <property type="match status" value="1"/>
</dbReference>
<dbReference type="InterPro" id="IPR018303">
    <property type="entry name" value="ATPase_P-typ_P_site"/>
</dbReference>
<keyword evidence="3 10" id="KW-0812">Transmembrane</keyword>
<gene>
    <name evidence="12" type="ORF">UFOPK4028_00179</name>
</gene>
<evidence type="ECO:0000256" key="1">
    <source>
        <dbReference type="ARBA" id="ARBA00004127"/>
    </source>
</evidence>
<dbReference type="PRINTS" id="PR00943">
    <property type="entry name" value="CUATPASE"/>
</dbReference>
<dbReference type="InterPro" id="IPR006121">
    <property type="entry name" value="HMA_dom"/>
</dbReference>
<evidence type="ECO:0000313" key="12">
    <source>
        <dbReference type="EMBL" id="CAB4331163.1"/>
    </source>
</evidence>
<sequence length="768" mass="81927">MSIVSSNKSLKTRQVDIRISGMTCSSCVSTIEKSLNKLPGVQSVVNLAMESAHIIAPENISEEQIIKTIKDSGYQASSFKGERESFEKSNKLGIRLLFTFLFTVPIIVISMFDQLHSDIDKQLLSLIDQLNILFSESNRDLVINYPNAPMSSWLLIFLSIPVVFILAWPIHRAAFKNILNPTMDTLVSLGSIIAFTWSAYSASVFNPEDQSMPSIYAEVSSALIFFVMLGRYLEHRAKRKAGSALAELFKLSASDVEVQVNGITKTIPISELEIGDIFVVKPGDRIATDGIVISGFSTINNSFITGEFTPVEISENSLVFAGSINNNGSLIVKATRVGSDTELARITKMVLAAQSEKAPAQQLADRISRVFVPSVLLLAIATYIAWYLSDASISKSVATAVSVLVIACPCALGLATPIALMVASGKAARKGIIIRSPRSIEKTIGITDAVFDKTGTITTGKMELLEMILIDNPLGKQSTEISAGNLMSYALSIESMDSHPIAIAISDSLSKQGVNKLPVTEFEHTPGVGVAARIKSPDASSSKAVLIGSPLSISRSTTEFSTKLTAAIENAYSRANSVAVLAIDGLAYGVFEVGDQMKADSKLAIQKLEETGVKTWLLTGDSENAAISMGSKVGIKIDHIYASATPEDKLNFITSLQSNGKVLMIGDGINDAAAIAQSDLSIAMGSGTDTAIAAADITLIRPSLIAAIDAIAISQKTVRIIKSNLGWAFFYNVAAIPIAATGNLSPMYAAAAMSLSSLFVVLNSLRIK</sequence>
<evidence type="ECO:0000256" key="5">
    <source>
        <dbReference type="ARBA" id="ARBA00022741"/>
    </source>
</evidence>
<dbReference type="InterPro" id="IPR036163">
    <property type="entry name" value="HMA_dom_sf"/>
</dbReference>
<reference evidence="12" key="1">
    <citation type="submission" date="2020-05" db="EMBL/GenBank/DDBJ databases">
        <authorList>
            <person name="Chiriac C."/>
            <person name="Salcher M."/>
            <person name="Ghai R."/>
            <person name="Kavagutti S V."/>
        </authorList>
    </citation>
    <scope>NUCLEOTIDE SEQUENCE</scope>
</reference>
<dbReference type="InterPro" id="IPR017969">
    <property type="entry name" value="Heavy-metal-associated_CS"/>
</dbReference>
<evidence type="ECO:0000256" key="7">
    <source>
        <dbReference type="ARBA" id="ARBA00022967"/>
    </source>
</evidence>
<dbReference type="InterPro" id="IPR027256">
    <property type="entry name" value="P-typ_ATPase_IB"/>
</dbReference>
<feature type="transmembrane region" description="Helical" evidence="10">
    <location>
        <begin position="150"/>
        <end position="170"/>
    </location>
</feature>
<feature type="transmembrane region" description="Helical" evidence="10">
    <location>
        <begin position="747"/>
        <end position="765"/>
    </location>
</feature>
<feature type="transmembrane region" description="Helical" evidence="10">
    <location>
        <begin position="214"/>
        <end position="233"/>
    </location>
</feature>
<feature type="domain" description="HMA" evidence="11">
    <location>
        <begin position="13"/>
        <end position="77"/>
    </location>
</feature>
<dbReference type="SUPFAM" id="SSF81653">
    <property type="entry name" value="Calcium ATPase, transduction domain A"/>
    <property type="match status" value="1"/>
</dbReference>